<protein>
    <submittedName>
        <fullName evidence="1">Type IV pilus biogenesis protein PilM</fullName>
    </submittedName>
</protein>
<dbReference type="Proteomes" id="UP001597452">
    <property type="component" value="Unassembled WGS sequence"/>
</dbReference>
<sequence>MSKNIVNIEIRDYVIRFTEVNPKRPTEMVRFGEHFLPNGIIDVGTIQDSSLFQKAMNTCVKKWRLKRKQIRLTMPDSQVIVRKQTIPSSIKSEDIDRYIYFQLGDRIHLPFQKPIFETAILKENEQQVEVSIMATCETLVQPFIDQLEDAKLKVVAVDISPLNHYRIFYDKQLVTKEDHILLVQYNAKSVVFCAFEKHVPIFLQQFQLESEGESRSYGPTMTREDFNEEQVMLEFEEIRIELERVERFYQYSMNDGSQSFNKTIVVGDHPYLDDIIDRMKERSETELITLTDDSLSGPKGLTIERKFHNVYGLAMKDGS</sequence>
<dbReference type="RefSeq" id="WP_377329079.1">
    <property type="nucleotide sequence ID" value="NZ_JBHUMZ010000022.1"/>
</dbReference>
<dbReference type="EMBL" id="JBHUMZ010000022">
    <property type="protein sequence ID" value="MFD2639239.1"/>
    <property type="molecule type" value="Genomic_DNA"/>
</dbReference>
<organism evidence="1 2">
    <name type="scientific">Piscibacillus salipiscarius</name>
    <dbReference type="NCBI Taxonomy" id="299480"/>
    <lineage>
        <taxon>Bacteria</taxon>
        <taxon>Bacillati</taxon>
        <taxon>Bacillota</taxon>
        <taxon>Bacilli</taxon>
        <taxon>Bacillales</taxon>
        <taxon>Bacillaceae</taxon>
        <taxon>Piscibacillus</taxon>
    </lineage>
</organism>
<accession>A0ABW5QBC5</accession>
<evidence type="ECO:0000313" key="2">
    <source>
        <dbReference type="Proteomes" id="UP001597452"/>
    </source>
</evidence>
<proteinExistence type="predicted"/>
<dbReference type="InterPro" id="IPR005883">
    <property type="entry name" value="PilM"/>
</dbReference>
<name>A0ABW5QBC5_9BACI</name>
<gene>
    <name evidence="1" type="primary">pilM</name>
    <name evidence="1" type="ORF">ACFSW4_10210</name>
</gene>
<comment type="caution">
    <text evidence="1">The sequence shown here is derived from an EMBL/GenBank/DDBJ whole genome shotgun (WGS) entry which is preliminary data.</text>
</comment>
<dbReference type="Gene3D" id="3.30.420.40">
    <property type="match status" value="1"/>
</dbReference>
<keyword evidence="2" id="KW-1185">Reference proteome</keyword>
<reference evidence="2" key="1">
    <citation type="journal article" date="2019" name="Int. J. Syst. Evol. Microbiol.">
        <title>The Global Catalogue of Microorganisms (GCM) 10K type strain sequencing project: providing services to taxonomists for standard genome sequencing and annotation.</title>
        <authorList>
            <consortium name="The Broad Institute Genomics Platform"/>
            <consortium name="The Broad Institute Genome Sequencing Center for Infectious Disease"/>
            <person name="Wu L."/>
            <person name="Ma J."/>
        </authorList>
    </citation>
    <scope>NUCLEOTIDE SEQUENCE [LARGE SCALE GENOMIC DNA]</scope>
    <source>
        <strain evidence="2">TISTR 1571</strain>
    </source>
</reference>
<evidence type="ECO:0000313" key="1">
    <source>
        <dbReference type="EMBL" id="MFD2639239.1"/>
    </source>
</evidence>
<dbReference type="Pfam" id="PF11104">
    <property type="entry name" value="PilM_2"/>
    <property type="match status" value="1"/>
</dbReference>